<dbReference type="AlphaFoldDB" id="A0A7H1MKM9"/>
<dbReference type="EMBL" id="CP043431">
    <property type="protein sequence ID" value="QNT64015.1"/>
    <property type="molecule type" value="Genomic_DNA"/>
</dbReference>
<keyword evidence="3 11" id="KW-0808">Transferase</keyword>
<keyword evidence="5" id="KW-0235">DNA replication</keyword>
<dbReference type="Proteomes" id="UP000516446">
    <property type="component" value="Chromosome"/>
</dbReference>
<evidence type="ECO:0000256" key="7">
    <source>
        <dbReference type="ARBA" id="ARBA00034754"/>
    </source>
</evidence>
<dbReference type="NCBIfam" id="TIGR01128">
    <property type="entry name" value="holA"/>
    <property type="match status" value="1"/>
</dbReference>
<dbReference type="GO" id="GO:0003887">
    <property type="term" value="F:DNA-directed DNA polymerase activity"/>
    <property type="evidence" value="ECO:0007669"/>
    <property type="project" value="UniProtKB-KW"/>
</dbReference>
<name>A0A7H1MKM9_9LACO</name>
<dbReference type="InterPro" id="IPR010372">
    <property type="entry name" value="DNA_pol3_delta_N"/>
</dbReference>
<dbReference type="SUPFAM" id="SSF52540">
    <property type="entry name" value="P-loop containing nucleoside triphosphate hydrolases"/>
    <property type="match status" value="1"/>
</dbReference>
<keyword evidence="6" id="KW-0239">DNA-directed DNA polymerase</keyword>
<evidence type="ECO:0000256" key="1">
    <source>
        <dbReference type="ARBA" id="ARBA00012417"/>
    </source>
</evidence>
<feature type="domain" description="DNA polymerase III delta N-terminal" evidence="9">
    <location>
        <begin position="21"/>
        <end position="143"/>
    </location>
</feature>
<feature type="domain" description="DNA polymerase III delta subunit-like C-terminal" evidence="10">
    <location>
        <begin position="219"/>
        <end position="334"/>
    </location>
</feature>
<dbReference type="SUPFAM" id="SSF48019">
    <property type="entry name" value="post-AAA+ oligomerization domain-like"/>
    <property type="match status" value="1"/>
</dbReference>
<dbReference type="PANTHER" id="PTHR34388">
    <property type="entry name" value="DNA POLYMERASE III SUBUNIT DELTA"/>
    <property type="match status" value="1"/>
</dbReference>
<dbReference type="InterPro" id="IPR005790">
    <property type="entry name" value="DNA_polIII_delta"/>
</dbReference>
<keyword evidence="12" id="KW-1185">Reference proteome</keyword>
<dbReference type="Gene3D" id="3.40.50.300">
    <property type="entry name" value="P-loop containing nucleotide triphosphate hydrolases"/>
    <property type="match status" value="1"/>
</dbReference>
<evidence type="ECO:0000313" key="12">
    <source>
        <dbReference type="Proteomes" id="UP000516446"/>
    </source>
</evidence>
<dbReference type="InterPro" id="IPR027417">
    <property type="entry name" value="P-loop_NTPase"/>
</dbReference>
<dbReference type="Gene3D" id="1.20.272.10">
    <property type="match status" value="1"/>
</dbReference>
<evidence type="ECO:0000256" key="6">
    <source>
        <dbReference type="ARBA" id="ARBA00022932"/>
    </source>
</evidence>
<dbReference type="Gene3D" id="1.10.8.60">
    <property type="match status" value="1"/>
</dbReference>
<dbReference type="Pfam" id="PF21694">
    <property type="entry name" value="DNA_pol3_delta_C"/>
    <property type="match status" value="1"/>
</dbReference>
<dbReference type="InterPro" id="IPR008921">
    <property type="entry name" value="DNA_pol3_clamp-load_cplx_C"/>
</dbReference>
<sequence>MAVNLKTIEDDVAAGKIAPVYLVQGTDQYLMDQAHQIFVNMIPEDERSMNFATYDLREQNLSNALDDARSMPFFGERRVVIIDNTYILTGEQVKNKLDHNPEELLDYLQHPEPQTTLVLMAPYEKLDRRKKITKLLQEQSVHLSFGNLSENDVKKIVDIRLKGQGFTITAGALQRLFQITNLNLSQIMQELQKVTLYAIPEKEISEKMIQATATKTLNDSVFDLIDLIINFKVNQAVLLYHQLILNGEEPLRLQGAMTSHFRLLLQVKASTMSEQGTAKALGIHPYRIKLARKTVQNFQYQQLAKTYLQLVHMEQQIKTTQRDPELLFELFMLKVGHSNN</sequence>
<evidence type="ECO:0000256" key="4">
    <source>
        <dbReference type="ARBA" id="ARBA00022695"/>
    </source>
</evidence>
<gene>
    <name evidence="11" type="primary">holA</name>
    <name evidence="11" type="ORF">FY536_01430</name>
</gene>
<accession>A0A7H1MKM9</accession>
<organism evidence="11 12">
    <name type="scientific">Weissella koreensis</name>
    <dbReference type="NCBI Taxonomy" id="165096"/>
    <lineage>
        <taxon>Bacteria</taxon>
        <taxon>Bacillati</taxon>
        <taxon>Bacillota</taxon>
        <taxon>Bacilli</taxon>
        <taxon>Lactobacillales</taxon>
        <taxon>Lactobacillaceae</taxon>
        <taxon>Weissella</taxon>
    </lineage>
</organism>
<comment type="catalytic activity">
    <reaction evidence="8">
        <text>DNA(n) + a 2'-deoxyribonucleoside 5'-triphosphate = DNA(n+1) + diphosphate</text>
        <dbReference type="Rhea" id="RHEA:22508"/>
        <dbReference type="Rhea" id="RHEA-COMP:17339"/>
        <dbReference type="Rhea" id="RHEA-COMP:17340"/>
        <dbReference type="ChEBI" id="CHEBI:33019"/>
        <dbReference type="ChEBI" id="CHEBI:61560"/>
        <dbReference type="ChEBI" id="CHEBI:173112"/>
        <dbReference type="EC" id="2.7.7.7"/>
    </reaction>
</comment>
<dbReference type="GO" id="GO:0003677">
    <property type="term" value="F:DNA binding"/>
    <property type="evidence" value="ECO:0007669"/>
    <property type="project" value="InterPro"/>
</dbReference>
<evidence type="ECO:0000256" key="5">
    <source>
        <dbReference type="ARBA" id="ARBA00022705"/>
    </source>
</evidence>
<dbReference type="Pfam" id="PF06144">
    <property type="entry name" value="DNA_pol3_delta"/>
    <property type="match status" value="1"/>
</dbReference>
<protein>
    <recommendedName>
        <fullName evidence="2">DNA polymerase III subunit delta</fullName>
        <ecNumber evidence="1">2.7.7.7</ecNumber>
    </recommendedName>
</protein>
<evidence type="ECO:0000256" key="3">
    <source>
        <dbReference type="ARBA" id="ARBA00022679"/>
    </source>
</evidence>
<dbReference type="GO" id="GO:0009360">
    <property type="term" value="C:DNA polymerase III complex"/>
    <property type="evidence" value="ECO:0007669"/>
    <property type="project" value="InterPro"/>
</dbReference>
<keyword evidence="4 11" id="KW-0548">Nucleotidyltransferase</keyword>
<dbReference type="PANTHER" id="PTHR34388:SF1">
    <property type="entry name" value="DNA POLYMERASE III SUBUNIT DELTA"/>
    <property type="match status" value="1"/>
</dbReference>
<proteinExistence type="inferred from homology"/>
<dbReference type="InterPro" id="IPR048466">
    <property type="entry name" value="DNA_pol3_delta-like_C"/>
</dbReference>
<comment type="similarity">
    <text evidence="7">Belongs to the DNA polymerase HolA subunit family.</text>
</comment>
<evidence type="ECO:0000313" key="11">
    <source>
        <dbReference type="EMBL" id="QNT64015.1"/>
    </source>
</evidence>
<evidence type="ECO:0000259" key="9">
    <source>
        <dbReference type="Pfam" id="PF06144"/>
    </source>
</evidence>
<dbReference type="RefSeq" id="WP_006845735.1">
    <property type="nucleotide sequence ID" value="NZ_CP026847.1"/>
</dbReference>
<reference evidence="11 12" key="1">
    <citation type="submission" date="2019-08" db="EMBL/GenBank/DDBJ databases">
        <authorList>
            <person name="Chang H.C."/>
            <person name="Mun S.Y."/>
        </authorList>
    </citation>
    <scope>NUCLEOTIDE SEQUENCE [LARGE SCALE GENOMIC DNA]</scope>
    <source>
        <strain evidence="11 12">SK</strain>
    </source>
</reference>
<dbReference type="GO" id="GO:0006261">
    <property type="term" value="P:DNA-templated DNA replication"/>
    <property type="evidence" value="ECO:0007669"/>
    <property type="project" value="TreeGrafter"/>
</dbReference>
<evidence type="ECO:0000256" key="2">
    <source>
        <dbReference type="ARBA" id="ARBA00017703"/>
    </source>
</evidence>
<evidence type="ECO:0000259" key="10">
    <source>
        <dbReference type="Pfam" id="PF21694"/>
    </source>
</evidence>
<evidence type="ECO:0000256" key="8">
    <source>
        <dbReference type="ARBA" id="ARBA00049244"/>
    </source>
</evidence>
<dbReference type="EC" id="2.7.7.7" evidence="1"/>